<proteinExistence type="predicted"/>
<accession>C0E264</accession>
<dbReference type="HOGENOM" id="CLU_153084_0_0_11"/>
<sequence>MPRKTTTSTTKKPQAAQATDLAGDRFEKFRARGMAMQNRAGHRRRTFVTDDPFVLGEEYGFTPPIEIQKPVYTDRLAIEEMSRAGNATGVLRLLFKDDYRRFLAALNSVGDDAEEVAIGVFIDIQAHFYGEGIVDELVTFPM</sequence>
<dbReference type="Proteomes" id="UP000006247">
    <property type="component" value="Unassembled WGS sequence"/>
</dbReference>
<reference evidence="2 3" key="1">
    <citation type="submission" date="2009-01" db="EMBL/GenBank/DDBJ databases">
        <authorList>
            <person name="Fulton L."/>
            <person name="Clifton S."/>
            <person name="Chinwalla A.T."/>
            <person name="Mitreva M."/>
            <person name="Sodergren E."/>
            <person name="Weinstock G."/>
            <person name="Clifton S."/>
            <person name="Dooling D.J."/>
            <person name="Fulton B."/>
            <person name="Minx P."/>
            <person name="Pepin K.H."/>
            <person name="Johnson M."/>
            <person name="Bhonagiri V."/>
            <person name="Nash W.E."/>
            <person name="Mardis E.R."/>
            <person name="Wilson R.K."/>
        </authorList>
    </citation>
    <scope>NUCLEOTIDE SEQUENCE [LARGE SCALE GENOMIC DNA]</scope>
    <source>
        <strain evidence="2 3">ATCC 33806</strain>
    </source>
</reference>
<gene>
    <name evidence="2" type="ORF">CORMATOL_01069</name>
</gene>
<organism evidence="2 3">
    <name type="scientific">Corynebacterium matruchotii ATCC 33806</name>
    <dbReference type="NCBI Taxonomy" id="566549"/>
    <lineage>
        <taxon>Bacteria</taxon>
        <taxon>Bacillati</taxon>
        <taxon>Actinomycetota</taxon>
        <taxon>Actinomycetes</taxon>
        <taxon>Mycobacteriales</taxon>
        <taxon>Corynebacteriaceae</taxon>
        <taxon>Corynebacterium</taxon>
    </lineage>
</organism>
<dbReference type="AlphaFoldDB" id="C0E264"/>
<name>C0E264_9CORY</name>
<evidence type="ECO:0000313" key="2">
    <source>
        <dbReference type="EMBL" id="EEG27406.1"/>
    </source>
</evidence>
<dbReference type="EMBL" id="ACEB01000017">
    <property type="protein sequence ID" value="EEG27406.1"/>
    <property type="molecule type" value="Genomic_DNA"/>
</dbReference>
<evidence type="ECO:0000256" key="1">
    <source>
        <dbReference type="SAM" id="MobiDB-lite"/>
    </source>
</evidence>
<feature type="compositionally biased region" description="Low complexity" evidence="1">
    <location>
        <begin position="1"/>
        <end position="19"/>
    </location>
</feature>
<comment type="caution">
    <text evidence="2">The sequence shown here is derived from an EMBL/GenBank/DDBJ whole genome shotgun (WGS) entry which is preliminary data.</text>
</comment>
<protein>
    <submittedName>
        <fullName evidence="2">Uncharacterized protein</fullName>
    </submittedName>
</protein>
<evidence type="ECO:0000313" key="3">
    <source>
        <dbReference type="Proteomes" id="UP000006247"/>
    </source>
</evidence>
<feature type="region of interest" description="Disordered" evidence="1">
    <location>
        <begin position="1"/>
        <end position="20"/>
    </location>
</feature>
<dbReference type="RefSeq" id="WP_005520626.1">
    <property type="nucleotide sequence ID" value="NZ_EQ973329.1"/>
</dbReference>